<gene>
    <name evidence="7" type="ORF">EPA93_38740</name>
</gene>
<dbReference type="PANTHER" id="PTHR34142:SF1">
    <property type="entry name" value="GLYCOSIDE HYDROLASE FAMILY 5 DOMAIN-CONTAINING PROTEIN"/>
    <property type="match status" value="1"/>
</dbReference>
<proteinExistence type="inferred from homology"/>
<dbReference type="SUPFAM" id="SSF51445">
    <property type="entry name" value="(Trans)glycosidases"/>
    <property type="match status" value="1"/>
</dbReference>
<dbReference type="InterPro" id="IPR001547">
    <property type="entry name" value="Glyco_hydro_5"/>
</dbReference>
<dbReference type="GO" id="GO:0008810">
    <property type="term" value="F:cellulase activity"/>
    <property type="evidence" value="ECO:0007669"/>
    <property type="project" value="UniProtKB-EC"/>
</dbReference>
<evidence type="ECO:0000259" key="6">
    <source>
        <dbReference type="Pfam" id="PF00150"/>
    </source>
</evidence>
<dbReference type="AlphaFoldDB" id="A0A4P6K0M5"/>
<protein>
    <recommendedName>
        <fullName evidence="2">cellulase</fullName>
        <ecNumber evidence="2">3.2.1.4</ecNumber>
    </recommendedName>
</protein>
<evidence type="ECO:0000256" key="3">
    <source>
        <dbReference type="ARBA" id="ARBA00022801"/>
    </source>
</evidence>
<dbReference type="PANTHER" id="PTHR34142">
    <property type="entry name" value="ENDO-BETA-1,4-GLUCANASE A"/>
    <property type="match status" value="1"/>
</dbReference>
<keyword evidence="8" id="KW-1185">Reference proteome</keyword>
<evidence type="ECO:0000256" key="1">
    <source>
        <dbReference type="ARBA" id="ARBA00000966"/>
    </source>
</evidence>
<evidence type="ECO:0000313" key="7">
    <source>
        <dbReference type="EMBL" id="QBD81594.1"/>
    </source>
</evidence>
<name>A0A4P6K0M5_KTERU</name>
<dbReference type="EC" id="3.2.1.4" evidence="2"/>
<dbReference type="GO" id="GO:0009251">
    <property type="term" value="P:glucan catabolic process"/>
    <property type="evidence" value="ECO:0007669"/>
    <property type="project" value="TreeGrafter"/>
</dbReference>
<feature type="domain" description="Glycoside hydrolase family 5" evidence="6">
    <location>
        <begin position="123"/>
        <end position="363"/>
    </location>
</feature>
<dbReference type="Gene3D" id="3.20.20.80">
    <property type="entry name" value="Glycosidases"/>
    <property type="match status" value="1"/>
</dbReference>
<comment type="catalytic activity">
    <reaction evidence="1">
        <text>Endohydrolysis of (1-&gt;4)-beta-D-glucosidic linkages in cellulose, lichenin and cereal beta-D-glucans.</text>
        <dbReference type="EC" id="3.2.1.4"/>
    </reaction>
</comment>
<evidence type="ECO:0000256" key="5">
    <source>
        <dbReference type="RuleBase" id="RU361153"/>
    </source>
</evidence>
<evidence type="ECO:0000313" key="8">
    <source>
        <dbReference type="Proteomes" id="UP000290365"/>
    </source>
</evidence>
<dbReference type="KEGG" id="kbs:EPA93_38740"/>
<accession>A0A4P6K0M5</accession>
<reference evidence="7 8" key="1">
    <citation type="submission" date="2019-01" db="EMBL/GenBank/DDBJ databases">
        <title>Ktedonosporobacter rubrisoli SCAWS-G2.</title>
        <authorList>
            <person name="Huang Y."/>
            <person name="Yan B."/>
        </authorList>
    </citation>
    <scope>NUCLEOTIDE SEQUENCE [LARGE SCALE GENOMIC DNA]</scope>
    <source>
        <strain evidence="7 8">SCAWS-G2</strain>
    </source>
</reference>
<organism evidence="7 8">
    <name type="scientific">Ktedonosporobacter rubrisoli</name>
    <dbReference type="NCBI Taxonomy" id="2509675"/>
    <lineage>
        <taxon>Bacteria</taxon>
        <taxon>Bacillati</taxon>
        <taxon>Chloroflexota</taxon>
        <taxon>Ktedonobacteria</taxon>
        <taxon>Ktedonobacterales</taxon>
        <taxon>Ktedonosporobacteraceae</taxon>
        <taxon>Ktedonosporobacter</taxon>
    </lineage>
</organism>
<dbReference type="InterPro" id="IPR018087">
    <property type="entry name" value="Glyco_hydro_5_CS"/>
</dbReference>
<evidence type="ECO:0000256" key="4">
    <source>
        <dbReference type="ARBA" id="ARBA00023295"/>
    </source>
</evidence>
<comment type="similarity">
    <text evidence="5">Belongs to the glycosyl hydrolase 5 (cellulase A) family.</text>
</comment>
<dbReference type="PROSITE" id="PS00659">
    <property type="entry name" value="GLYCOSYL_HYDROL_F5"/>
    <property type="match status" value="1"/>
</dbReference>
<dbReference type="InterPro" id="IPR017853">
    <property type="entry name" value="GH"/>
</dbReference>
<keyword evidence="4 5" id="KW-0326">Glycosidase</keyword>
<evidence type="ECO:0000256" key="2">
    <source>
        <dbReference type="ARBA" id="ARBA00012601"/>
    </source>
</evidence>
<keyword evidence="3 5" id="KW-0378">Hydrolase</keyword>
<dbReference type="Proteomes" id="UP000290365">
    <property type="component" value="Chromosome"/>
</dbReference>
<dbReference type="Pfam" id="PF00150">
    <property type="entry name" value="Cellulase"/>
    <property type="match status" value="1"/>
</dbReference>
<dbReference type="EMBL" id="CP035758">
    <property type="protein sequence ID" value="QBD81594.1"/>
    <property type="molecule type" value="Genomic_DNA"/>
</dbReference>
<dbReference type="OrthoDB" id="154460at2"/>
<sequence>MSDRYSPKYFLSKDTNFMRKTRLKISTWSILCATFALVSLLGIGLIVLNRTVAQAAGSLPYNATANGPYTVQGNKILGKDGRQYIIHGMARDGLEYNCRGEGPLDKQTLAYMGPGNSTNGSTYWGANTIRLPLSEVFWLSGQGSTCTAAQYQALVKGTVDTITALHMNVMLDLHWVGAGRQSTNGGGQWPMPDGDSVTFWQQIATQYRGYSNVFFELYNEPVPPNWPCWQKGCQVSGTGYSNDCHCSKQLSYQAVGMQTLVDTVRKSGASNLVIVGGSNWGFDLSQLPNYPISGTNIVYDTHPYAYANKSAKYWDWAFGNLSSRYPIISAENGQYDCKEDYMSQLLPYLDSHQMGWVAWAWVVNGNVCGYPQLVTDYRGTPANSMGVYIYKSLQRYRS</sequence>